<comment type="subunit">
    <text evidence="6">The basal body constitutes a major portion of the flagellar organelle and consists of a number of rings mounted on a central rod.</text>
</comment>
<evidence type="ECO:0000256" key="4">
    <source>
        <dbReference type="ARBA" id="ARBA00023143"/>
    </source>
</evidence>
<accession>A0A9X2MRF4</accession>
<dbReference type="GO" id="GO:0071978">
    <property type="term" value="P:bacterial-type flagellum-dependent swarming motility"/>
    <property type="evidence" value="ECO:0007669"/>
    <property type="project" value="TreeGrafter"/>
</dbReference>
<comment type="similarity">
    <text evidence="2 6">Belongs to the flagella basal body rod proteins family.</text>
</comment>
<keyword evidence="7" id="KW-0282">Flagellum</keyword>
<organism evidence="7 8">
    <name type="scientific">Paenibacillus soyae</name>
    <dbReference type="NCBI Taxonomy" id="2969249"/>
    <lineage>
        <taxon>Bacteria</taxon>
        <taxon>Bacillati</taxon>
        <taxon>Bacillota</taxon>
        <taxon>Bacilli</taxon>
        <taxon>Bacillales</taxon>
        <taxon>Paenibacillaceae</taxon>
        <taxon>Paenibacillus</taxon>
    </lineage>
</organism>
<keyword evidence="8" id="KW-1185">Reference proteome</keyword>
<dbReference type="PIRSF" id="PIRSF002889">
    <property type="entry name" value="Rod_FlgB"/>
    <property type="match status" value="1"/>
</dbReference>
<dbReference type="PANTHER" id="PTHR30435">
    <property type="entry name" value="FLAGELLAR PROTEIN"/>
    <property type="match status" value="1"/>
</dbReference>
<reference evidence="7" key="1">
    <citation type="submission" date="2022-08" db="EMBL/GenBank/DDBJ databases">
        <title>The genomic sequence of strain Paenibacillus sp. SCIV0701.</title>
        <authorList>
            <person name="Zhao H."/>
        </authorList>
    </citation>
    <scope>NUCLEOTIDE SEQUENCE</scope>
    <source>
        <strain evidence="7">SCIV0701</strain>
    </source>
</reference>
<dbReference type="InterPro" id="IPR006300">
    <property type="entry name" value="FlgB"/>
</dbReference>
<evidence type="ECO:0000256" key="6">
    <source>
        <dbReference type="PIRNR" id="PIRNR002889"/>
    </source>
</evidence>
<gene>
    <name evidence="7" type="primary">flgB</name>
    <name evidence="7" type="ORF">NQZ67_14060</name>
</gene>
<keyword evidence="7" id="KW-0969">Cilium</keyword>
<dbReference type="AlphaFoldDB" id="A0A9X2MRF4"/>
<evidence type="ECO:0000256" key="2">
    <source>
        <dbReference type="ARBA" id="ARBA00009677"/>
    </source>
</evidence>
<evidence type="ECO:0000313" key="7">
    <source>
        <dbReference type="EMBL" id="MCR2805005.1"/>
    </source>
</evidence>
<dbReference type="PANTHER" id="PTHR30435:SF12">
    <property type="entry name" value="FLAGELLAR BASAL BODY ROD PROTEIN FLGB"/>
    <property type="match status" value="1"/>
</dbReference>
<dbReference type="NCBIfam" id="TIGR01396">
    <property type="entry name" value="FlgB"/>
    <property type="match status" value="1"/>
</dbReference>
<evidence type="ECO:0000256" key="3">
    <source>
        <dbReference type="ARBA" id="ARBA00014376"/>
    </source>
</evidence>
<dbReference type="PROSITE" id="PS00588">
    <property type="entry name" value="FLAGELLA_BB_ROD"/>
    <property type="match status" value="1"/>
</dbReference>
<sequence length="138" mass="15660">MRLLNSASFNRMEQAVYAAEMRQRVISDNVANAETPHFKRSEVLFEQLLEESMGTSSHKRLAGKMSDARHIEIGSSASRVPNAKVVTDESTTMNNNQNNVDIDREMSLLAKNQLNYNFYVQQINHDVKMIRTAIDGRA</sequence>
<comment type="function">
    <text evidence="5 6">Structural component of flagellum, the bacterial motility apparatus. Part of the rod structure of flagellar basal body.</text>
</comment>
<comment type="subcellular location">
    <subcellularLocation>
        <location evidence="1 6">Bacterial flagellum basal body</location>
    </subcellularLocation>
</comment>
<dbReference type="RefSeq" id="WP_257446990.1">
    <property type="nucleotide sequence ID" value="NZ_JANIPJ010000009.1"/>
</dbReference>
<dbReference type="InterPro" id="IPR019776">
    <property type="entry name" value="Flagellar_basal_body_rod_CS"/>
</dbReference>
<evidence type="ECO:0000256" key="5">
    <source>
        <dbReference type="ARBA" id="ARBA00024934"/>
    </source>
</evidence>
<comment type="caution">
    <text evidence="7">The sequence shown here is derived from an EMBL/GenBank/DDBJ whole genome shotgun (WGS) entry which is preliminary data.</text>
</comment>
<name>A0A9X2MRF4_9BACL</name>
<keyword evidence="4 6" id="KW-0975">Bacterial flagellum</keyword>
<dbReference type="Proteomes" id="UP001141950">
    <property type="component" value="Unassembled WGS sequence"/>
</dbReference>
<dbReference type="EMBL" id="JANIPJ010000009">
    <property type="protein sequence ID" value="MCR2805005.1"/>
    <property type="molecule type" value="Genomic_DNA"/>
</dbReference>
<keyword evidence="7" id="KW-0966">Cell projection</keyword>
<dbReference type="GO" id="GO:0030694">
    <property type="term" value="C:bacterial-type flagellum basal body, rod"/>
    <property type="evidence" value="ECO:0007669"/>
    <property type="project" value="InterPro"/>
</dbReference>
<protein>
    <recommendedName>
        <fullName evidence="3 6">Flagellar basal body rod protein FlgB</fullName>
    </recommendedName>
</protein>
<evidence type="ECO:0000256" key="1">
    <source>
        <dbReference type="ARBA" id="ARBA00004117"/>
    </source>
</evidence>
<proteinExistence type="inferred from homology"/>
<evidence type="ECO:0000313" key="8">
    <source>
        <dbReference type="Proteomes" id="UP001141950"/>
    </source>
</evidence>